<gene>
    <name evidence="7" type="ORF">Anapl_08170</name>
</gene>
<reference evidence="8" key="1">
    <citation type="journal article" date="2013" name="Nat. Genet.">
        <title>The duck genome and transcriptome provide insight into an avian influenza virus reservoir species.</title>
        <authorList>
            <person name="Huang Y."/>
            <person name="Li Y."/>
            <person name="Burt D.W."/>
            <person name="Chen H."/>
            <person name="Zhang Y."/>
            <person name="Qian W."/>
            <person name="Kim H."/>
            <person name="Gan S."/>
            <person name="Zhao Y."/>
            <person name="Li J."/>
            <person name="Yi K."/>
            <person name="Feng H."/>
            <person name="Zhu P."/>
            <person name="Li B."/>
            <person name="Liu Q."/>
            <person name="Fairley S."/>
            <person name="Magor K.E."/>
            <person name="Du Z."/>
            <person name="Hu X."/>
            <person name="Goodman L."/>
            <person name="Tafer H."/>
            <person name="Vignal A."/>
            <person name="Lee T."/>
            <person name="Kim K.W."/>
            <person name="Sheng Z."/>
            <person name="An Y."/>
            <person name="Searle S."/>
            <person name="Herrero J."/>
            <person name="Groenen M.A."/>
            <person name="Crooijmans R.P."/>
            <person name="Faraut T."/>
            <person name="Cai Q."/>
            <person name="Webster R.G."/>
            <person name="Aldridge J.R."/>
            <person name="Warren W.C."/>
            <person name="Bartschat S."/>
            <person name="Kehr S."/>
            <person name="Marz M."/>
            <person name="Stadler P.F."/>
            <person name="Smith J."/>
            <person name="Kraus R.H."/>
            <person name="Zhao Y."/>
            <person name="Ren L."/>
            <person name="Fei J."/>
            <person name="Morisson M."/>
            <person name="Kaiser P."/>
            <person name="Griffin D.K."/>
            <person name="Rao M."/>
            <person name="Pitel F."/>
            <person name="Wang J."/>
            <person name="Li N."/>
        </authorList>
    </citation>
    <scope>NUCLEOTIDE SEQUENCE [LARGE SCALE GENOMIC DNA]</scope>
</reference>
<protein>
    <submittedName>
        <fullName evidence="7">Uncharacterized protein</fullName>
    </submittedName>
</protein>
<evidence type="ECO:0000313" key="7">
    <source>
        <dbReference type="EMBL" id="EOB04425.1"/>
    </source>
</evidence>
<evidence type="ECO:0000313" key="8">
    <source>
        <dbReference type="Proteomes" id="UP000296049"/>
    </source>
</evidence>
<evidence type="ECO:0000256" key="5">
    <source>
        <dbReference type="ARBA" id="ARBA00023136"/>
    </source>
</evidence>
<keyword evidence="2" id="KW-1003">Cell membrane</keyword>
<name>R0LRR9_ANAPL</name>
<dbReference type="InterPro" id="IPR004965">
    <property type="entry name" value="Paralemmin"/>
</dbReference>
<evidence type="ECO:0000256" key="4">
    <source>
        <dbReference type="ARBA" id="ARBA00023054"/>
    </source>
</evidence>
<dbReference type="PANTHER" id="PTHR10498">
    <property type="entry name" value="PARALEMMIN-RELATED"/>
    <property type="match status" value="1"/>
</dbReference>
<keyword evidence="5" id="KW-0472">Membrane</keyword>
<evidence type="ECO:0000256" key="1">
    <source>
        <dbReference type="ARBA" id="ARBA00004342"/>
    </source>
</evidence>
<dbReference type="Proteomes" id="UP000296049">
    <property type="component" value="Unassembled WGS sequence"/>
</dbReference>
<sequence>MQHLSLLEPVSCNARVMPARRSLCFVHRTMLQGWGREESNGCPAGKGESVLVQVPEAALPSLATALCTGSGCAPGGHVLSASPREGFSQGTQANELLKGLPATSASPWSKALREKWLLQGIPAGSAEEEEARRRQSEEDELKVKKLEENIHRRRLCFSAAVGRKSPGADDSRGRSVFWTTGTLGTKVYLLFAGALLMWEGGAYMQKLLPAQHLMSQCCHAA</sequence>
<proteinExistence type="predicted"/>
<dbReference type="Pfam" id="PF03285">
    <property type="entry name" value="Paralemmin"/>
    <property type="match status" value="1"/>
</dbReference>
<organism evidence="7 8">
    <name type="scientific">Anas platyrhynchos</name>
    <name type="common">Mallard</name>
    <name type="synonym">Anas boschas</name>
    <dbReference type="NCBI Taxonomy" id="8839"/>
    <lineage>
        <taxon>Eukaryota</taxon>
        <taxon>Metazoa</taxon>
        <taxon>Chordata</taxon>
        <taxon>Craniata</taxon>
        <taxon>Vertebrata</taxon>
        <taxon>Euteleostomi</taxon>
        <taxon>Archelosauria</taxon>
        <taxon>Archosauria</taxon>
        <taxon>Dinosauria</taxon>
        <taxon>Saurischia</taxon>
        <taxon>Theropoda</taxon>
        <taxon>Coelurosauria</taxon>
        <taxon>Aves</taxon>
        <taxon>Neognathae</taxon>
        <taxon>Galloanserae</taxon>
        <taxon>Anseriformes</taxon>
        <taxon>Anatidae</taxon>
        <taxon>Anatinae</taxon>
        <taxon>Anas</taxon>
    </lineage>
</organism>
<keyword evidence="4" id="KW-0175">Coiled coil</keyword>
<dbReference type="GO" id="GO:0005886">
    <property type="term" value="C:plasma membrane"/>
    <property type="evidence" value="ECO:0007669"/>
    <property type="project" value="UniProtKB-SubCell"/>
</dbReference>
<evidence type="ECO:0000256" key="2">
    <source>
        <dbReference type="ARBA" id="ARBA00022475"/>
    </source>
</evidence>
<dbReference type="PANTHER" id="PTHR10498:SF10">
    <property type="entry name" value="PALM2 AND AKAP2 FUSION-RELATED"/>
    <property type="match status" value="1"/>
</dbReference>
<accession>R0LRR9</accession>
<dbReference type="AlphaFoldDB" id="R0LRR9"/>
<evidence type="ECO:0000256" key="6">
    <source>
        <dbReference type="ARBA" id="ARBA00023288"/>
    </source>
</evidence>
<comment type="subcellular location">
    <subcellularLocation>
        <location evidence="1">Cell membrane</location>
        <topology evidence="1">Lipid-anchor</topology>
        <orientation evidence="1">Cytoplasmic side</orientation>
    </subcellularLocation>
</comment>
<keyword evidence="6" id="KW-0449">Lipoprotein</keyword>
<dbReference type="GO" id="GO:0008360">
    <property type="term" value="P:regulation of cell shape"/>
    <property type="evidence" value="ECO:0007669"/>
    <property type="project" value="InterPro"/>
</dbReference>
<keyword evidence="8" id="KW-1185">Reference proteome</keyword>
<keyword evidence="3" id="KW-0597">Phosphoprotein</keyword>
<dbReference type="EMBL" id="KB742791">
    <property type="protein sequence ID" value="EOB04425.1"/>
    <property type="molecule type" value="Genomic_DNA"/>
</dbReference>
<evidence type="ECO:0000256" key="3">
    <source>
        <dbReference type="ARBA" id="ARBA00022553"/>
    </source>
</evidence>